<feature type="signal peptide" evidence="1">
    <location>
        <begin position="1"/>
        <end position="20"/>
    </location>
</feature>
<dbReference type="Pfam" id="PF04450">
    <property type="entry name" value="BSP"/>
    <property type="match status" value="1"/>
</dbReference>
<dbReference type="EMBL" id="SJSK01000009">
    <property type="protein sequence ID" value="TCC86675.1"/>
    <property type="molecule type" value="Genomic_DNA"/>
</dbReference>
<comment type="caution">
    <text evidence="2">The sequence shown here is derived from an EMBL/GenBank/DDBJ whole genome shotgun (WGS) entry which is preliminary data.</text>
</comment>
<organism evidence="2 3">
    <name type="scientific">Pedobacter frigiditerrae</name>
    <dbReference type="NCBI Taxonomy" id="2530452"/>
    <lineage>
        <taxon>Bacteria</taxon>
        <taxon>Pseudomonadati</taxon>
        <taxon>Bacteroidota</taxon>
        <taxon>Sphingobacteriia</taxon>
        <taxon>Sphingobacteriales</taxon>
        <taxon>Sphingobacteriaceae</taxon>
        <taxon>Pedobacter</taxon>
    </lineage>
</organism>
<evidence type="ECO:0000313" key="2">
    <source>
        <dbReference type="EMBL" id="TCC86675.1"/>
    </source>
</evidence>
<dbReference type="OrthoDB" id="211588at2"/>
<evidence type="ECO:0000313" key="3">
    <source>
        <dbReference type="Proteomes" id="UP000292884"/>
    </source>
</evidence>
<dbReference type="AlphaFoldDB" id="A0A4R0MJA4"/>
<gene>
    <name evidence="2" type="ORF">EZ428_23495</name>
</gene>
<dbReference type="InterPro" id="IPR007541">
    <property type="entry name" value="Uncharacterised_BSP"/>
</dbReference>
<accession>A0A4R0MJA4</accession>
<protein>
    <submittedName>
        <fullName evidence="2">Secretory protein</fullName>
    </submittedName>
</protein>
<dbReference type="PANTHER" id="PTHR33321:SF12">
    <property type="entry name" value="PLANT BASIC SECRETORY PROTEIN (BSP) FAMILY PROTEIN"/>
    <property type="match status" value="1"/>
</dbReference>
<proteinExistence type="predicted"/>
<reference evidence="2 3" key="1">
    <citation type="submission" date="2019-02" db="EMBL/GenBank/DDBJ databases">
        <title>Pedobacter sp. RP-1-13 sp. nov., isolated from Arctic soil.</title>
        <authorList>
            <person name="Dahal R.H."/>
        </authorList>
    </citation>
    <scope>NUCLEOTIDE SEQUENCE [LARGE SCALE GENOMIC DNA]</scope>
    <source>
        <strain evidence="2 3">RP-1-13</strain>
    </source>
</reference>
<evidence type="ECO:0000256" key="1">
    <source>
        <dbReference type="SAM" id="SignalP"/>
    </source>
</evidence>
<name>A0A4R0MJA4_9SPHI</name>
<dbReference type="Proteomes" id="UP000292884">
    <property type="component" value="Unassembled WGS sequence"/>
</dbReference>
<dbReference type="PANTHER" id="PTHR33321">
    <property type="match status" value="1"/>
</dbReference>
<dbReference type="RefSeq" id="WP_131555779.1">
    <property type="nucleotide sequence ID" value="NZ_SJSK01000009.1"/>
</dbReference>
<feature type="chain" id="PRO_5020776492" evidence="1">
    <location>
        <begin position="21"/>
        <end position="222"/>
    </location>
</feature>
<keyword evidence="1" id="KW-0732">Signal</keyword>
<sequence>MNKILSIILAFTFGLSFAKAQETETFKEKGYTLIFKNNYANLDSELKKRMVKTFFKVYPQLANDFNKNTAKEVVFHVDTAYTAVAATGGGRIVYNPWWFVKNPGDIDVVTHEVMHVVQSYGGGSGPGWLTEGIADYVRFKYGVDNPGAKWTLPAFKPEHSYKNAYRVTARFLNWLEINGNKGIVVKLDNAMRSHTYKDTIWKDLTGKTVDELWAAYAANPGV</sequence>
<keyword evidence="3" id="KW-1185">Reference proteome</keyword>